<comment type="caution">
    <text evidence="2">The sequence shown here is derived from an EMBL/GenBank/DDBJ whole genome shotgun (WGS) entry which is preliminary data.</text>
</comment>
<evidence type="ECO:0000313" key="3">
    <source>
        <dbReference type="Proteomes" id="UP001066276"/>
    </source>
</evidence>
<evidence type="ECO:0000256" key="1">
    <source>
        <dbReference type="SAM" id="MobiDB-lite"/>
    </source>
</evidence>
<dbReference type="EMBL" id="JANPWB010000009">
    <property type="protein sequence ID" value="KAJ1156756.1"/>
    <property type="molecule type" value="Genomic_DNA"/>
</dbReference>
<dbReference type="Proteomes" id="UP001066276">
    <property type="component" value="Chromosome 5"/>
</dbReference>
<keyword evidence="3" id="KW-1185">Reference proteome</keyword>
<protein>
    <submittedName>
        <fullName evidence="2">Uncharacterized protein</fullName>
    </submittedName>
</protein>
<reference evidence="2" key="1">
    <citation type="journal article" date="2022" name="bioRxiv">
        <title>Sequencing and chromosome-scale assembly of the giantPleurodeles waltlgenome.</title>
        <authorList>
            <person name="Brown T."/>
            <person name="Elewa A."/>
            <person name="Iarovenko S."/>
            <person name="Subramanian E."/>
            <person name="Araus A.J."/>
            <person name="Petzold A."/>
            <person name="Susuki M."/>
            <person name="Suzuki K.-i.T."/>
            <person name="Hayashi T."/>
            <person name="Toyoda A."/>
            <person name="Oliveira C."/>
            <person name="Osipova E."/>
            <person name="Leigh N.D."/>
            <person name="Simon A."/>
            <person name="Yun M.H."/>
        </authorList>
    </citation>
    <scope>NUCLEOTIDE SEQUENCE</scope>
    <source>
        <strain evidence="2">20211129_DDA</strain>
        <tissue evidence="2">Liver</tissue>
    </source>
</reference>
<sequence length="265" mass="28008">MTPRTLLPLRRGTAAPPCQIGGLFGPNFASRWTGAGWAPKWRKTAEAALQASGVRRAAVTARRGSTAEPGTGAGDLCGRGQPPRPAADLARGAGGDGFCPTPHTPFCPPPSWSPGRGPDLGSRPAGPGLRRGSLAPPPLRTDAAGEPRAELRGPWRKGLERILRAWSWSRDGTGPAAHRGTGVPPPRRGADSETFADLAGGVRSQEPFVRSAHPHRVLRWGSVRAACWWVAPAHCLELLWGQGPLTWDRQMGVVPPPPPQHAGET</sequence>
<dbReference type="AlphaFoldDB" id="A0AAV7RVC0"/>
<name>A0AAV7RVC0_PLEWA</name>
<feature type="compositionally biased region" description="Pro residues" evidence="1">
    <location>
        <begin position="102"/>
        <end position="112"/>
    </location>
</feature>
<evidence type="ECO:0000313" key="2">
    <source>
        <dbReference type="EMBL" id="KAJ1156756.1"/>
    </source>
</evidence>
<feature type="region of interest" description="Disordered" evidence="1">
    <location>
        <begin position="59"/>
        <end position="148"/>
    </location>
</feature>
<gene>
    <name evidence="2" type="ORF">NDU88_009473</name>
</gene>
<organism evidence="2 3">
    <name type="scientific">Pleurodeles waltl</name>
    <name type="common">Iberian ribbed newt</name>
    <dbReference type="NCBI Taxonomy" id="8319"/>
    <lineage>
        <taxon>Eukaryota</taxon>
        <taxon>Metazoa</taxon>
        <taxon>Chordata</taxon>
        <taxon>Craniata</taxon>
        <taxon>Vertebrata</taxon>
        <taxon>Euteleostomi</taxon>
        <taxon>Amphibia</taxon>
        <taxon>Batrachia</taxon>
        <taxon>Caudata</taxon>
        <taxon>Salamandroidea</taxon>
        <taxon>Salamandridae</taxon>
        <taxon>Pleurodelinae</taxon>
        <taxon>Pleurodeles</taxon>
    </lineage>
</organism>
<proteinExistence type="predicted"/>
<accession>A0AAV7RVC0</accession>